<keyword evidence="5" id="KW-0119">Carbohydrate metabolism</keyword>
<evidence type="ECO:0000256" key="4">
    <source>
        <dbReference type="ARBA" id="ARBA00022801"/>
    </source>
</evidence>
<evidence type="ECO:0000256" key="1">
    <source>
        <dbReference type="ARBA" id="ARBA00001913"/>
    </source>
</evidence>
<dbReference type="EMBL" id="JAESVG020000002">
    <property type="protein sequence ID" value="KAG8630079.1"/>
    <property type="molecule type" value="Genomic_DNA"/>
</dbReference>
<dbReference type="Gene3D" id="3.20.20.80">
    <property type="entry name" value="Glycosidases"/>
    <property type="match status" value="1"/>
</dbReference>
<dbReference type="GO" id="GO:0005975">
    <property type="term" value="P:carbohydrate metabolic process"/>
    <property type="evidence" value="ECO:0007669"/>
    <property type="project" value="InterPro"/>
</dbReference>
<dbReference type="GO" id="GO:0004553">
    <property type="term" value="F:hydrolase activity, hydrolyzing O-glycosyl compounds"/>
    <property type="evidence" value="ECO:0007669"/>
    <property type="project" value="InterPro"/>
</dbReference>
<feature type="domain" description="Glycosyl hydrolase family 13 catalytic" evidence="7">
    <location>
        <begin position="19"/>
        <end position="458"/>
    </location>
</feature>
<dbReference type="GO" id="GO:0005509">
    <property type="term" value="F:calcium ion binding"/>
    <property type="evidence" value="ECO:0007669"/>
    <property type="project" value="InterPro"/>
</dbReference>
<dbReference type="Pfam" id="PF00128">
    <property type="entry name" value="Alpha-amylase"/>
    <property type="match status" value="1"/>
</dbReference>
<keyword evidence="9" id="KW-1185">Reference proteome</keyword>
<reference evidence="8" key="1">
    <citation type="submission" date="2021-07" db="EMBL/GenBank/DDBJ databases">
        <title>Elsinoe batatas strain:CRI-CJ2 Genome sequencing and assembly.</title>
        <authorList>
            <person name="Huang L."/>
        </authorList>
    </citation>
    <scope>NUCLEOTIDE SEQUENCE</scope>
    <source>
        <strain evidence="8">CRI-CJ2</strain>
    </source>
</reference>
<comment type="cofactor">
    <cofactor evidence="1">
        <name>Ca(2+)</name>
        <dbReference type="ChEBI" id="CHEBI:29108"/>
    </cofactor>
</comment>
<dbReference type="InterPro" id="IPR006047">
    <property type="entry name" value="GH13_cat_dom"/>
</dbReference>
<name>A0A8K0L5H3_9PEZI</name>
<evidence type="ECO:0000313" key="8">
    <source>
        <dbReference type="EMBL" id="KAG8630079.1"/>
    </source>
</evidence>
<dbReference type="InterPro" id="IPR017853">
    <property type="entry name" value="GH"/>
</dbReference>
<dbReference type="SUPFAM" id="SSF51011">
    <property type="entry name" value="Glycosyl hydrolase domain"/>
    <property type="match status" value="1"/>
</dbReference>
<comment type="similarity">
    <text evidence="2">Belongs to the glycosyl hydrolase 13 family.</text>
</comment>
<evidence type="ECO:0000259" key="7">
    <source>
        <dbReference type="SMART" id="SM00642"/>
    </source>
</evidence>
<keyword evidence="3" id="KW-0479">Metal-binding</keyword>
<proteinExistence type="inferred from homology"/>
<dbReference type="Gene3D" id="2.60.40.1180">
    <property type="entry name" value="Golgi alpha-mannosidase II"/>
    <property type="match status" value="1"/>
</dbReference>
<dbReference type="OrthoDB" id="550577at2759"/>
<keyword evidence="4" id="KW-0378">Hydrolase</keyword>
<evidence type="ECO:0000256" key="2">
    <source>
        <dbReference type="ARBA" id="ARBA00008061"/>
    </source>
</evidence>
<dbReference type="SUPFAM" id="SSF51445">
    <property type="entry name" value="(Trans)glycosidases"/>
    <property type="match status" value="1"/>
</dbReference>
<protein>
    <recommendedName>
        <fullName evidence="7">Glycosyl hydrolase family 13 catalytic domain-containing protein</fullName>
    </recommendedName>
</protein>
<comment type="caution">
    <text evidence="8">The sequence shown here is derived from an EMBL/GenBank/DDBJ whole genome shotgun (WGS) entry which is preliminary data.</text>
</comment>
<evidence type="ECO:0000313" key="9">
    <source>
        <dbReference type="Proteomes" id="UP000809789"/>
    </source>
</evidence>
<dbReference type="NCBIfam" id="NF006969">
    <property type="entry name" value="PRK09441.1-2"/>
    <property type="match status" value="1"/>
</dbReference>
<dbReference type="Proteomes" id="UP000809789">
    <property type="component" value="Unassembled WGS sequence"/>
</dbReference>
<dbReference type="InterPro" id="IPR013776">
    <property type="entry name" value="A-amylase_thermo"/>
</dbReference>
<keyword evidence="6" id="KW-0326">Glycosidase</keyword>
<dbReference type="InterPro" id="IPR013780">
    <property type="entry name" value="Glyco_hydro_b"/>
</dbReference>
<organism evidence="8 9">
    <name type="scientific">Elsinoe batatas</name>
    <dbReference type="NCBI Taxonomy" id="2601811"/>
    <lineage>
        <taxon>Eukaryota</taxon>
        <taxon>Fungi</taxon>
        <taxon>Dikarya</taxon>
        <taxon>Ascomycota</taxon>
        <taxon>Pezizomycotina</taxon>
        <taxon>Dothideomycetes</taxon>
        <taxon>Dothideomycetidae</taxon>
        <taxon>Myriangiales</taxon>
        <taxon>Elsinoaceae</taxon>
        <taxon>Elsinoe</taxon>
    </lineage>
</organism>
<dbReference type="PIRSF" id="PIRSF001021">
    <property type="entry name" value="Alph-amls_thrmst"/>
    <property type="match status" value="1"/>
</dbReference>
<dbReference type="CDD" id="cd11318">
    <property type="entry name" value="AmyAc_bac_fung_AmyA"/>
    <property type="match status" value="1"/>
</dbReference>
<evidence type="ECO:0000256" key="5">
    <source>
        <dbReference type="ARBA" id="ARBA00023277"/>
    </source>
</evidence>
<dbReference type="SMART" id="SM00642">
    <property type="entry name" value="Aamy"/>
    <property type="match status" value="1"/>
</dbReference>
<accession>A0A8K0L5H3</accession>
<evidence type="ECO:0000256" key="6">
    <source>
        <dbReference type="ARBA" id="ARBA00023295"/>
    </source>
</evidence>
<dbReference type="Gene3D" id="2.40.30.140">
    <property type="match status" value="1"/>
</dbReference>
<evidence type="ECO:0000256" key="3">
    <source>
        <dbReference type="ARBA" id="ARBA00022723"/>
    </source>
</evidence>
<dbReference type="AlphaFoldDB" id="A0A8K0L5H3"/>
<sequence>MAGAADQAQDMHTPTTLNKTLFQAFEWHTPGSHWTRLAKYLPQLADLGITSIWLPPGCKANSPQGNGYDCYDLWDLGEFDQKWTRPTKWGSKEELVRLISSAHALSVMVIWDAVLNHKTAGDAIEPCWAVEVDPTDRRLETTKPKEIEPWIHYNFPGRGDTYSSLKWHWQHFNGTDWDQRGQKHGIFKIINPPSPDDRIQLSRLRRSKDWALDVDDENGNGDYLMFSNIDYTNSEVREDVFRWGQWMVQDVGDGIDGFRLDAVQHYSQAFTLEWIERVRAAGRQRGKDVDVIGEFWQPDCRKLIAWVDFMEKQAMLFDVPLLTNFGQLKKVPHQSRWSRLRQPARPPFDMRLIFEGTLTQSRPDNAVTVVANHDTQPGQAMDTPIEPIFTIHAYALILLTARGTPCVFYGDLYGIGGPAPRGPSCAGKLPSLIMARKLYAYGKEHLTFPNSRTLALVRQGTHDRPDGCVVIMTIGERTTARLPVGGQEKAGSVWTDLLCNSPQEVKIDRQGYGEFTCPAEGCCVFVRKGAEGRDKFPPPCSINIYE</sequence>
<gene>
    <name evidence="8" type="ORF">KVT40_001698</name>
</gene>
<dbReference type="PANTHER" id="PTHR43447">
    <property type="entry name" value="ALPHA-AMYLASE"/>
    <property type="match status" value="1"/>
</dbReference>